<evidence type="ECO:0000313" key="2">
    <source>
        <dbReference type="Proteomes" id="UP001598130"/>
    </source>
</evidence>
<dbReference type="EMBL" id="JAOTJD010000006">
    <property type="protein sequence ID" value="MFD3263320.1"/>
    <property type="molecule type" value="Genomic_DNA"/>
</dbReference>
<dbReference type="RefSeq" id="WP_377368131.1">
    <property type="nucleotide sequence ID" value="NZ_JAOTJD010000006.1"/>
</dbReference>
<accession>A0ABW6CJR3</accession>
<sequence length="51" mass="5242">MTEPANLPPPPARLLPDPPRGFPGGYVPIVGRVVDDVVVPGRPADIEGGDA</sequence>
<dbReference type="Proteomes" id="UP001598130">
    <property type="component" value="Unassembled WGS sequence"/>
</dbReference>
<gene>
    <name evidence="1" type="ORF">OCL97_04975</name>
</gene>
<protein>
    <submittedName>
        <fullName evidence="1">Uncharacterized protein</fullName>
    </submittedName>
</protein>
<name>A0ABW6CJR3_9CAUL</name>
<proteinExistence type="predicted"/>
<comment type="caution">
    <text evidence="1">The sequence shown here is derived from an EMBL/GenBank/DDBJ whole genome shotgun (WGS) entry which is preliminary data.</text>
</comment>
<keyword evidence="2" id="KW-1185">Reference proteome</keyword>
<organism evidence="1 2">
    <name type="scientific">Phenylobacterium ferrooxidans</name>
    <dbReference type="NCBI Taxonomy" id="2982689"/>
    <lineage>
        <taxon>Bacteria</taxon>
        <taxon>Pseudomonadati</taxon>
        <taxon>Pseudomonadota</taxon>
        <taxon>Alphaproteobacteria</taxon>
        <taxon>Caulobacterales</taxon>
        <taxon>Caulobacteraceae</taxon>
        <taxon>Phenylobacterium</taxon>
    </lineage>
</organism>
<evidence type="ECO:0000313" key="1">
    <source>
        <dbReference type="EMBL" id="MFD3263320.1"/>
    </source>
</evidence>
<reference evidence="1 2" key="1">
    <citation type="submission" date="2022-09" db="EMBL/GenBank/DDBJ databases">
        <title>New species of Phenylobacterium.</title>
        <authorList>
            <person name="Mieszkin S."/>
        </authorList>
    </citation>
    <scope>NUCLEOTIDE SEQUENCE [LARGE SCALE GENOMIC DNA]</scope>
    <source>
        <strain evidence="1 2">HK31-G</strain>
    </source>
</reference>